<dbReference type="Gene3D" id="3.40.50.2300">
    <property type="match status" value="1"/>
</dbReference>
<dbReference type="InterPro" id="IPR011006">
    <property type="entry name" value="CheY-like_superfamily"/>
</dbReference>
<keyword evidence="6" id="KW-1185">Reference proteome</keyword>
<proteinExistence type="predicted"/>
<keyword evidence="1 2" id="KW-0597">Phosphoprotein</keyword>
<feature type="modified residue" description="4-aspartylphosphate" evidence="2">
    <location>
        <position position="65"/>
    </location>
</feature>
<evidence type="ECO:0000256" key="1">
    <source>
        <dbReference type="ARBA" id="ARBA00022553"/>
    </source>
</evidence>
<evidence type="ECO:0000259" key="4">
    <source>
        <dbReference type="PROSITE" id="PS50887"/>
    </source>
</evidence>
<evidence type="ECO:0000313" key="5">
    <source>
        <dbReference type="EMBL" id="MBK1618974.1"/>
    </source>
</evidence>
<dbReference type="AlphaFoldDB" id="A0A9X1B4E8"/>
<gene>
    <name evidence="5" type="ORF">CKO42_11135</name>
</gene>
<accession>A0A9X1B4E8</accession>
<organism evidence="5 6">
    <name type="scientific">Lamprobacter modestohalophilus</name>
    <dbReference type="NCBI Taxonomy" id="1064514"/>
    <lineage>
        <taxon>Bacteria</taxon>
        <taxon>Pseudomonadati</taxon>
        <taxon>Pseudomonadota</taxon>
        <taxon>Gammaproteobacteria</taxon>
        <taxon>Chromatiales</taxon>
        <taxon>Chromatiaceae</taxon>
        <taxon>Lamprobacter</taxon>
    </lineage>
</organism>
<dbReference type="SMART" id="SM00448">
    <property type="entry name" value="REC"/>
    <property type="match status" value="1"/>
</dbReference>
<dbReference type="RefSeq" id="WP_200243711.1">
    <property type="nucleotide sequence ID" value="NZ_NRRY01000016.1"/>
</dbReference>
<reference evidence="5 6" key="1">
    <citation type="journal article" date="2020" name="Microorganisms">
        <title>Osmotic Adaptation and Compatible Solute Biosynthesis of Phototrophic Bacteria as Revealed from Genome Analyses.</title>
        <authorList>
            <person name="Imhoff J.F."/>
            <person name="Rahn T."/>
            <person name="Kunzel S."/>
            <person name="Keller A."/>
            <person name="Neulinger S.C."/>
        </authorList>
    </citation>
    <scope>NUCLEOTIDE SEQUENCE [LARGE SCALE GENOMIC DNA]</scope>
    <source>
        <strain evidence="5 6">DSM 25653</strain>
    </source>
</reference>
<dbReference type="Gene3D" id="3.30.70.270">
    <property type="match status" value="1"/>
</dbReference>
<dbReference type="InterPro" id="IPR029787">
    <property type="entry name" value="Nucleotide_cyclase"/>
</dbReference>
<comment type="caution">
    <text evidence="5">The sequence shown here is derived from an EMBL/GenBank/DDBJ whole genome shotgun (WGS) entry which is preliminary data.</text>
</comment>
<dbReference type="PANTHER" id="PTHR44591">
    <property type="entry name" value="STRESS RESPONSE REGULATOR PROTEIN 1"/>
    <property type="match status" value="1"/>
</dbReference>
<protein>
    <recommendedName>
        <fullName evidence="7">Diguanylate cyclase</fullName>
    </recommendedName>
</protein>
<name>A0A9X1B4E8_9GAMM</name>
<dbReference type="CDD" id="cd19920">
    <property type="entry name" value="REC_PA4781-like"/>
    <property type="match status" value="1"/>
</dbReference>
<dbReference type="SMART" id="SM00267">
    <property type="entry name" value="GGDEF"/>
    <property type="match status" value="1"/>
</dbReference>
<dbReference type="PROSITE" id="PS50110">
    <property type="entry name" value="RESPONSE_REGULATORY"/>
    <property type="match status" value="1"/>
</dbReference>
<dbReference type="Proteomes" id="UP001138768">
    <property type="component" value="Unassembled WGS sequence"/>
</dbReference>
<dbReference type="NCBIfam" id="TIGR00254">
    <property type="entry name" value="GGDEF"/>
    <property type="match status" value="1"/>
</dbReference>
<dbReference type="Pfam" id="PF00990">
    <property type="entry name" value="GGDEF"/>
    <property type="match status" value="1"/>
</dbReference>
<feature type="domain" description="Response regulatory" evidence="3">
    <location>
        <begin position="17"/>
        <end position="132"/>
    </location>
</feature>
<evidence type="ECO:0000259" key="3">
    <source>
        <dbReference type="PROSITE" id="PS50110"/>
    </source>
</evidence>
<dbReference type="InterPro" id="IPR001789">
    <property type="entry name" value="Sig_transdc_resp-reg_receiver"/>
</dbReference>
<dbReference type="GO" id="GO:0000160">
    <property type="term" value="P:phosphorelay signal transduction system"/>
    <property type="evidence" value="ECO:0007669"/>
    <property type="project" value="InterPro"/>
</dbReference>
<evidence type="ECO:0008006" key="7">
    <source>
        <dbReference type="Google" id="ProtNLM"/>
    </source>
</evidence>
<sequence length="319" mass="34237">MATIDPGIDPGSEERPHVLIVDDVSENIEVLAAALGSECEVFFAMSGDEAIEIASSLRIDLILLDIMMPDVDGYEVCRLLKLDPRLAEIPVIFVTAKTDIEDEAKGFEVGGVDYITKPIKRLRVRARVSTHLQLKASRDRLRALAQVDSIAGVANRATFDSLLEREIKRAELEQMPLSLLLIGIDDFGALVDTRGHLAIESLLERVGQGLAEQARGALDFCAHFGGPQFAIILPQQGAETALNRAAAVVDAVAQLGLKGCDPGQPVTASVGGITVEFALIESDQRIGPHDLALAATQALEQAANSGCGQLWLQRWESAV</sequence>
<dbReference type="PROSITE" id="PS50887">
    <property type="entry name" value="GGDEF"/>
    <property type="match status" value="1"/>
</dbReference>
<feature type="domain" description="GGDEF" evidence="4">
    <location>
        <begin position="175"/>
        <end position="315"/>
    </location>
</feature>
<dbReference type="InterPro" id="IPR000160">
    <property type="entry name" value="GGDEF_dom"/>
</dbReference>
<evidence type="ECO:0000313" key="6">
    <source>
        <dbReference type="Proteomes" id="UP001138768"/>
    </source>
</evidence>
<evidence type="ECO:0000256" key="2">
    <source>
        <dbReference type="PROSITE-ProRule" id="PRU00169"/>
    </source>
</evidence>
<dbReference type="SUPFAM" id="SSF55073">
    <property type="entry name" value="Nucleotide cyclase"/>
    <property type="match status" value="1"/>
</dbReference>
<dbReference type="EMBL" id="NRRY01000016">
    <property type="protein sequence ID" value="MBK1618974.1"/>
    <property type="molecule type" value="Genomic_DNA"/>
</dbReference>
<dbReference type="SUPFAM" id="SSF52172">
    <property type="entry name" value="CheY-like"/>
    <property type="match status" value="1"/>
</dbReference>
<dbReference type="InterPro" id="IPR050595">
    <property type="entry name" value="Bact_response_regulator"/>
</dbReference>
<dbReference type="InterPro" id="IPR043128">
    <property type="entry name" value="Rev_trsase/Diguanyl_cyclase"/>
</dbReference>
<dbReference type="Pfam" id="PF00072">
    <property type="entry name" value="Response_reg"/>
    <property type="match status" value="1"/>
</dbReference>
<dbReference type="CDD" id="cd01949">
    <property type="entry name" value="GGDEF"/>
    <property type="match status" value="1"/>
</dbReference>
<dbReference type="PANTHER" id="PTHR44591:SF3">
    <property type="entry name" value="RESPONSE REGULATORY DOMAIN-CONTAINING PROTEIN"/>
    <property type="match status" value="1"/>
</dbReference>